<dbReference type="HOGENOM" id="CLU_051013_0_0_5"/>
<dbReference type="GO" id="GO:0003700">
    <property type="term" value="F:DNA-binding transcription factor activity"/>
    <property type="evidence" value="ECO:0007669"/>
    <property type="project" value="TreeGrafter"/>
</dbReference>
<organism evidence="5 6">
    <name type="scientific">Dinoroseobacter shibae (strain DSM 16493 / NCIMB 14021 / DFL 12)</name>
    <dbReference type="NCBI Taxonomy" id="398580"/>
    <lineage>
        <taxon>Bacteria</taxon>
        <taxon>Pseudomonadati</taxon>
        <taxon>Pseudomonadota</taxon>
        <taxon>Alphaproteobacteria</taxon>
        <taxon>Rhodobacterales</taxon>
        <taxon>Roseobacteraceae</taxon>
        <taxon>Dinoroseobacter</taxon>
    </lineage>
</organism>
<dbReference type="InterPro" id="IPR010982">
    <property type="entry name" value="Lambda_DNA-bd_dom_sf"/>
</dbReference>
<dbReference type="AlphaFoldDB" id="A8LJC5"/>
<dbReference type="InterPro" id="IPR050807">
    <property type="entry name" value="TransReg_Diox_bact_type"/>
</dbReference>
<evidence type="ECO:0000256" key="1">
    <source>
        <dbReference type="ARBA" id="ARBA00023015"/>
    </source>
</evidence>
<dbReference type="Gene3D" id="1.10.260.40">
    <property type="entry name" value="lambda repressor-like DNA-binding domains"/>
    <property type="match status" value="1"/>
</dbReference>
<keyword evidence="6" id="KW-1185">Reference proteome</keyword>
<dbReference type="OrthoDB" id="7790108at2"/>
<dbReference type="Pfam" id="PF09856">
    <property type="entry name" value="ScfRs"/>
    <property type="match status" value="1"/>
</dbReference>
<evidence type="ECO:0000259" key="4">
    <source>
        <dbReference type="PROSITE" id="PS50943"/>
    </source>
</evidence>
<dbReference type="EMBL" id="CP000830">
    <property type="protein sequence ID" value="ABV93147.1"/>
    <property type="molecule type" value="Genomic_DNA"/>
</dbReference>
<evidence type="ECO:0000313" key="5">
    <source>
        <dbReference type="EMBL" id="ABV93147.1"/>
    </source>
</evidence>
<dbReference type="eggNOG" id="COG3800">
    <property type="taxonomic scope" value="Bacteria"/>
</dbReference>
<dbReference type="Proteomes" id="UP000006833">
    <property type="component" value="Chromosome"/>
</dbReference>
<dbReference type="CDD" id="cd00093">
    <property type="entry name" value="HTH_XRE"/>
    <property type="match status" value="1"/>
</dbReference>
<dbReference type="SUPFAM" id="SSF47413">
    <property type="entry name" value="lambda repressor-like DNA-binding domains"/>
    <property type="match status" value="1"/>
</dbReference>
<keyword evidence="1" id="KW-0805">Transcription regulation</keyword>
<evidence type="ECO:0000313" key="6">
    <source>
        <dbReference type="Proteomes" id="UP000006833"/>
    </source>
</evidence>
<dbReference type="STRING" id="398580.Dshi_1405"/>
<gene>
    <name evidence="5" type="ordered locus">Dshi_1405</name>
</gene>
<dbReference type="RefSeq" id="WP_012178077.1">
    <property type="nucleotide sequence ID" value="NC_009952.1"/>
</dbReference>
<keyword evidence="2" id="KW-0238">DNA-binding</keyword>
<keyword evidence="3" id="KW-0804">Transcription</keyword>
<name>A8LJC5_DINSH</name>
<protein>
    <submittedName>
        <fullName evidence="5">Transcriptional regulator</fullName>
    </submittedName>
</protein>
<dbReference type="eggNOG" id="COG1396">
    <property type="taxonomic scope" value="Bacteria"/>
</dbReference>
<dbReference type="SMART" id="SM00530">
    <property type="entry name" value="HTH_XRE"/>
    <property type="match status" value="1"/>
</dbReference>
<sequence>MPQSALTGSRIRERRQSLRIKQADLARQVGISASYLNLIEHNRRRIGGKVLVKLAQALRVDITILTQGAEETLLEGLREAVVSARRSTAEIDRIEEFVARFPGWAQLIAAQRRRMVTQERTIEALNDRLTHDPFLAEAMHDLLSNVTAIRATASILAQTPEIEEAWRDRFHRNMLEESDRLAEGSQALVSYFDRQVGAETAFSTPQEALESVLLEHDYHLPMLETGGMEAAAALLDKAPQLAMPQARALALAYFRTYVRDAEALPMRPLQAAFAEVRDPAQLARRFDVALPVVMHRLACLPKAKDAPDVGLVVADTSGSLLFRKGIDGFPIPRFGAACSLWSVYQALTQPVQPIRVAVETPPGRRFVTYAVSELTSAVDFDAPQVFRSWMLVLDAGNAPMPEERARPIGTTCRICPRDACAARREPSILAD</sequence>
<dbReference type="GO" id="GO:0003677">
    <property type="term" value="F:DNA binding"/>
    <property type="evidence" value="ECO:0007669"/>
    <property type="project" value="UniProtKB-KW"/>
</dbReference>
<dbReference type="InterPro" id="IPR018653">
    <property type="entry name" value="ScfR_C"/>
</dbReference>
<evidence type="ECO:0000256" key="2">
    <source>
        <dbReference type="ARBA" id="ARBA00023125"/>
    </source>
</evidence>
<dbReference type="Pfam" id="PF01381">
    <property type="entry name" value="HTH_3"/>
    <property type="match status" value="1"/>
</dbReference>
<accession>A8LJC5</accession>
<dbReference type="PROSITE" id="PS50943">
    <property type="entry name" value="HTH_CROC1"/>
    <property type="match status" value="1"/>
</dbReference>
<dbReference type="InterPro" id="IPR001387">
    <property type="entry name" value="Cro/C1-type_HTH"/>
</dbReference>
<evidence type="ECO:0000256" key="3">
    <source>
        <dbReference type="ARBA" id="ARBA00023163"/>
    </source>
</evidence>
<feature type="domain" description="HTH cro/C1-type" evidence="4">
    <location>
        <begin position="11"/>
        <end position="65"/>
    </location>
</feature>
<dbReference type="KEGG" id="dsh:Dshi_1405"/>
<proteinExistence type="predicted"/>
<reference evidence="6" key="1">
    <citation type="journal article" date="2010" name="ISME J.">
        <title>The complete genome sequence of the algal symbiont Dinoroseobacter shibae: a hitchhiker's guide to life in the sea.</title>
        <authorList>
            <person name="Wagner-Dobler I."/>
            <person name="Ballhausen B."/>
            <person name="Berger M."/>
            <person name="Brinkhoff T."/>
            <person name="Buchholz I."/>
            <person name="Bunk B."/>
            <person name="Cypionka H."/>
            <person name="Daniel R."/>
            <person name="Drepper T."/>
            <person name="Gerdts G."/>
            <person name="Hahnke S."/>
            <person name="Han C."/>
            <person name="Jahn D."/>
            <person name="Kalhoefer D."/>
            <person name="Kiss H."/>
            <person name="Klenk H.P."/>
            <person name="Kyrpides N."/>
            <person name="Liebl W."/>
            <person name="Liesegang H."/>
            <person name="Meincke L."/>
            <person name="Pati A."/>
            <person name="Petersen J."/>
            <person name="Piekarski T."/>
            <person name="Pommerenke C."/>
            <person name="Pradella S."/>
            <person name="Pukall R."/>
            <person name="Rabus R."/>
            <person name="Stackebrandt E."/>
            <person name="Thole S."/>
            <person name="Thompson L."/>
            <person name="Tielen P."/>
            <person name="Tomasch J."/>
            <person name="von Jan M."/>
            <person name="Wanphrut N."/>
            <person name="Wichels A."/>
            <person name="Zech H."/>
            <person name="Simon M."/>
        </authorList>
    </citation>
    <scope>NUCLEOTIDE SEQUENCE [LARGE SCALE GENOMIC DNA]</scope>
    <source>
        <strain evidence="6">DSM 16493 / NCIMB 14021 / DFL 12</strain>
    </source>
</reference>
<dbReference type="GO" id="GO:0005829">
    <property type="term" value="C:cytosol"/>
    <property type="evidence" value="ECO:0007669"/>
    <property type="project" value="TreeGrafter"/>
</dbReference>
<dbReference type="PANTHER" id="PTHR46797:SF23">
    <property type="entry name" value="HTH-TYPE TRANSCRIPTIONAL REGULATOR SUTR"/>
    <property type="match status" value="1"/>
</dbReference>
<dbReference type="PANTHER" id="PTHR46797">
    <property type="entry name" value="HTH-TYPE TRANSCRIPTIONAL REGULATOR"/>
    <property type="match status" value="1"/>
</dbReference>